<accession>A0A7G9Z5J6</accession>
<dbReference type="PANTHER" id="PTHR11956:SF5">
    <property type="entry name" value="ARGININE--TRNA LIGASE, CYTOPLASMIC"/>
    <property type="match status" value="1"/>
</dbReference>
<dbReference type="GO" id="GO:0005737">
    <property type="term" value="C:cytoplasm"/>
    <property type="evidence" value="ECO:0007669"/>
    <property type="project" value="UniProtKB-UniRule"/>
</dbReference>
<organism evidence="4">
    <name type="scientific">Candidatus Methanophaga sp. ANME-1 ERB7</name>
    <dbReference type="NCBI Taxonomy" id="2759913"/>
    <lineage>
        <taxon>Archaea</taxon>
        <taxon>Methanobacteriati</taxon>
        <taxon>Methanobacteriota</taxon>
        <taxon>Stenosarchaea group</taxon>
        <taxon>Methanomicrobia</taxon>
        <taxon>Candidatus Methanophagales</taxon>
        <taxon>Candidatus Methanophagaceae</taxon>
        <taxon>Candidatus Methanophaga</taxon>
    </lineage>
</organism>
<evidence type="ECO:0000259" key="3">
    <source>
        <dbReference type="SMART" id="SM01016"/>
    </source>
</evidence>
<dbReference type="GO" id="GO:0006420">
    <property type="term" value="P:arginyl-tRNA aminoacylation"/>
    <property type="evidence" value="ECO:0007669"/>
    <property type="project" value="UniProtKB-UniRule"/>
</dbReference>
<feature type="domain" description="Arginyl tRNA synthetase N-terminal" evidence="3">
    <location>
        <begin position="3"/>
        <end position="83"/>
    </location>
</feature>
<dbReference type="EC" id="6.1.1.19" evidence="1"/>
<dbReference type="GO" id="GO:0005524">
    <property type="term" value="F:ATP binding"/>
    <property type="evidence" value="ECO:0007669"/>
    <property type="project" value="UniProtKB-KW"/>
</dbReference>
<proteinExistence type="inferred from homology"/>
<dbReference type="EMBL" id="MT631617">
    <property type="protein sequence ID" value="QNO55530.1"/>
    <property type="molecule type" value="Genomic_DNA"/>
</dbReference>
<dbReference type="InterPro" id="IPR005148">
    <property type="entry name" value="Arg-tRNA-synth_N"/>
</dbReference>
<evidence type="ECO:0000313" key="4">
    <source>
        <dbReference type="EMBL" id="QNO55530.1"/>
    </source>
</evidence>
<dbReference type="InterPro" id="IPR014729">
    <property type="entry name" value="Rossmann-like_a/b/a_fold"/>
</dbReference>
<comment type="similarity">
    <text evidence="2">Belongs to the class-I aminoacyl-tRNA synthetase family.</text>
</comment>
<dbReference type="CDD" id="cd00671">
    <property type="entry name" value="ArgRS_core"/>
    <property type="match status" value="1"/>
</dbReference>
<dbReference type="NCBIfam" id="TIGR00456">
    <property type="entry name" value="argS"/>
    <property type="match status" value="1"/>
</dbReference>
<dbReference type="InterPro" id="IPR036695">
    <property type="entry name" value="Arg-tRNA-synth_N_sf"/>
</dbReference>
<dbReference type="PRINTS" id="PR01038">
    <property type="entry name" value="TRNASYNTHARG"/>
</dbReference>
<dbReference type="Pfam" id="PF03485">
    <property type="entry name" value="Arg_tRNA_synt_N"/>
    <property type="match status" value="1"/>
</dbReference>
<dbReference type="SUPFAM" id="SSF55190">
    <property type="entry name" value="Arginyl-tRNA synthetase (ArgRS), N-terminal 'additional' domain"/>
    <property type="match status" value="1"/>
</dbReference>
<name>A0A7G9Z5J6_9EURY</name>
<protein>
    <recommendedName>
        <fullName evidence="1">Arginine--tRNA ligase</fullName>
        <ecNumber evidence="1">6.1.1.19</ecNumber>
    </recommendedName>
</protein>
<reference evidence="4" key="1">
    <citation type="submission" date="2020-06" db="EMBL/GenBank/DDBJ databases">
        <title>Unique genomic features of the anaerobic methanotrophic archaea.</title>
        <authorList>
            <person name="Chadwick G.L."/>
            <person name="Skennerton C.T."/>
            <person name="Laso-Perez R."/>
            <person name="Leu A.O."/>
            <person name="Speth D.R."/>
            <person name="Yu H."/>
            <person name="Morgan-Lang C."/>
            <person name="Hatzenpichler R."/>
            <person name="Goudeau D."/>
            <person name="Malmstrom R."/>
            <person name="Brazelton W.J."/>
            <person name="Woyke T."/>
            <person name="Hallam S.J."/>
            <person name="Tyson G.W."/>
            <person name="Wegener G."/>
            <person name="Boetius A."/>
            <person name="Orphan V."/>
        </authorList>
    </citation>
    <scope>NUCLEOTIDE SEQUENCE</scope>
</reference>
<keyword evidence="2 4" id="KW-0436">Ligase</keyword>
<evidence type="ECO:0000256" key="2">
    <source>
        <dbReference type="RuleBase" id="RU363038"/>
    </source>
</evidence>
<dbReference type="Gene3D" id="3.40.50.620">
    <property type="entry name" value="HUPs"/>
    <property type="match status" value="1"/>
</dbReference>
<evidence type="ECO:0000256" key="1">
    <source>
        <dbReference type="NCBIfam" id="TIGR00456"/>
    </source>
</evidence>
<dbReference type="SUPFAM" id="SSF52374">
    <property type="entry name" value="Nucleotidylyl transferase"/>
    <property type="match status" value="1"/>
</dbReference>
<dbReference type="Pfam" id="PF00750">
    <property type="entry name" value="tRNA-synt_1d"/>
    <property type="match status" value="1"/>
</dbReference>
<dbReference type="GO" id="GO:0004814">
    <property type="term" value="F:arginine-tRNA ligase activity"/>
    <property type="evidence" value="ECO:0007669"/>
    <property type="project" value="UniProtKB-UniRule"/>
</dbReference>
<dbReference type="SMART" id="SM01016">
    <property type="entry name" value="Arg_tRNA_synt_N"/>
    <property type="match status" value="1"/>
</dbReference>
<gene>
    <name evidence="4" type="primary">argS</name>
    <name evidence="4" type="ORF">IBJMOJJD_00015</name>
</gene>
<keyword evidence="2" id="KW-0648">Protein biosynthesis</keyword>
<dbReference type="Gene3D" id="3.30.1360.70">
    <property type="entry name" value="Arginyl tRNA synthetase N-terminal domain"/>
    <property type="match status" value="1"/>
</dbReference>
<keyword evidence="2" id="KW-0067">ATP-binding</keyword>
<dbReference type="PANTHER" id="PTHR11956">
    <property type="entry name" value="ARGINYL-TRNA SYNTHETASE"/>
    <property type="match status" value="1"/>
</dbReference>
<dbReference type="AlphaFoldDB" id="A0A7G9Z5J6"/>
<keyword evidence="2" id="KW-0547">Nucleotide-binding</keyword>
<dbReference type="InterPro" id="IPR035684">
    <property type="entry name" value="ArgRS_core"/>
</dbReference>
<keyword evidence="2" id="KW-0030">Aminoacyl-tRNA synthetase</keyword>
<dbReference type="InterPro" id="IPR001278">
    <property type="entry name" value="Arg-tRNA-ligase"/>
</dbReference>
<sequence length="464" mass="52196">MFLEFKAEVEKVLKQALASYEYKDLELVESDHADLASTVAFSLARSYKRAPKEIAEDIVNHLPAEFTLISHAVATGPYINFYVSEFFLHKTLQQIKEGLEPTEKNRGKIIIEHTSANADGPLHIGHLRNAIIGDVLARVLKRAGFDVETQYYVNDLGRQIAVAVWGAGRMAFATDKKGDHAVADVYIAANRELEEHSEYINAVEELMRKYEAGDDATVRRYEAVVTKCLTGVKETLKRLNIKHDLFVLEGEFVRSGAVDAVVNELMQKGDVKLDGTALLLQLEGIEKELVIKRSDGTSLYTTRDLAYHRWKSNRCDRMIDVFGKDHELVSQQLTKALALLSVKAPEFVIFAFVSLPSGSLSTRAGRYISADELIAKIEERAYEEVEKRRDDLDEVKKPEIARMVGIGALRYDMVKVSPDKHIVFDFDDALDIEKKGAPFVQYSHARACSILRAAAAGKRRSYRR</sequence>